<keyword evidence="2" id="KW-1185">Reference proteome</keyword>
<organism evidence="1 2">
    <name type="scientific">Larinioides sclopetarius</name>
    <dbReference type="NCBI Taxonomy" id="280406"/>
    <lineage>
        <taxon>Eukaryota</taxon>
        <taxon>Metazoa</taxon>
        <taxon>Ecdysozoa</taxon>
        <taxon>Arthropoda</taxon>
        <taxon>Chelicerata</taxon>
        <taxon>Arachnida</taxon>
        <taxon>Araneae</taxon>
        <taxon>Araneomorphae</taxon>
        <taxon>Entelegynae</taxon>
        <taxon>Araneoidea</taxon>
        <taxon>Araneidae</taxon>
        <taxon>Larinioides</taxon>
    </lineage>
</organism>
<dbReference type="Proteomes" id="UP001497382">
    <property type="component" value="Unassembled WGS sequence"/>
</dbReference>
<name>A0AAV2BS58_9ARAC</name>
<dbReference type="EMBL" id="CAXIEN010000462">
    <property type="protein sequence ID" value="CAL1298454.1"/>
    <property type="molecule type" value="Genomic_DNA"/>
</dbReference>
<feature type="non-terminal residue" evidence="1">
    <location>
        <position position="1"/>
    </location>
</feature>
<gene>
    <name evidence="1" type="ORF">LARSCL_LOCUS20844</name>
</gene>
<evidence type="ECO:0000313" key="1">
    <source>
        <dbReference type="EMBL" id="CAL1298454.1"/>
    </source>
</evidence>
<reference evidence="1 2" key="1">
    <citation type="submission" date="2024-04" db="EMBL/GenBank/DDBJ databases">
        <authorList>
            <person name="Rising A."/>
            <person name="Reimegard J."/>
            <person name="Sonavane S."/>
            <person name="Akerstrom W."/>
            <person name="Nylinder S."/>
            <person name="Hedman E."/>
            <person name="Kallberg Y."/>
        </authorList>
    </citation>
    <scope>NUCLEOTIDE SEQUENCE [LARGE SCALE GENOMIC DNA]</scope>
</reference>
<comment type="caution">
    <text evidence="1">The sequence shown here is derived from an EMBL/GenBank/DDBJ whole genome shotgun (WGS) entry which is preliminary data.</text>
</comment>
<proteinExistence type="predicted"/>
<evidence type="ECO:0008006" key="3">
    <source>
        <dbReference type="Google" id="ProtNLM"/>
    </source>
</evidence>
<sequence length="108" mass="12440">IYLQAPHLRTARWDSLKFKNKSSSRLELGVCSIRRRDAEFFVSSFAFVTSIFFGRKREQIPTVAAWCQVSLASKKLRSGKGLLFPRKCRFLNSEAGIYRDRWGKGHGL</sequence>
<dbReference type="AlphaFoldDB" id="A0AAV2BS58"/>
<protein>
    <recommendedName>
        <fullName evidence="3">Ribosomal protein L2</fullName>
    </recommendedName>
</protein>
<accession>A0AAV2BS58</accession>
<evidence type="ECO:0000313" key="2">
    <source>
        <dbReference type="Proteomes" id="UP001497382"/>
    </source>
</evidence>